<proteinExistence type="predicted"/>
<evidence type="ECO:0000313" key="2">
    <source>
        <dbReference type="Proteomes" id="UP001250181"/>
    </source>
</evidence>
<name>A0ABU3QLU7_9ACTN</name>
<sequence length="116" mass="13243">MEEIKNFRDIASEELNAILNQALLDLRDGQDSYVKVPVFGIYQKELYNKRSEVSNLISQTGISISDNVLDGNNNWHLPIARKGFVPDELINTTSQFKYVERNANATPESYIMYIGK</sequence>
<gene>
    <name evidence="1" type="ORF">RND61_15370</name>
</gene>
<keyword evidence="2" id="KW-1185">Reference proteome</keyword>
<protein>
    <submittedName>
        <fullName evidence="1">Uncharacterized protein</fullName>
    </submittedName>
</protein>
<comment type="caution">
    <text evidence="1">The sequence shown here is derived from an EMBL/GenBank/DDBJ whole genome shotgun (WGS) entry which is preliminary data.</text>
</comment>
<dbReference type="Proteomes" id="UP001250181">
    <property type="component" value="Unassembled WGS sequence"/>
</dbReference>
<evidence type="ECO:0000313" key="1">
    <source>
        <dbReference type="EMBL" id="MDT9683428.1"/>
    </source>
</evidence>
<organism evidence="1 2">
    <name type="scientific">Streptomyces tamarix</name>
    <dbReference type="NCBI Taxonomy" id="3078565"/>
    <lineage>
        <taxon>Bacteria</taxon>
        <taxon>Bacillati</taxon>
        <taxon>Actinomycetota</taxon>
        <taxon>Actinomycetes</taxon>
        <taxon>Kitasatosporales</taxon>
        <taxon>Streptomycetaceae</taxon>
        <taxon>Streptomyces</taxon>
    </lineage>
</organism>
<dbReference type="RefSeq" id="WP_315878502.1">
    <property type="nucleotide sequence ID" value="NZ_JAWCTQ010000016.1"/>
</dbReference>
<accession>A0ABU3QLU7</accession>
<reference evidence="1 2" key="1">
    <citation type="submission" date="2023-09" db="EMBL/GenBank/DDBJ databases">
        <title>Streptomyces sp. nov.: A antagonism against Alternaria gaisen Producing Streptochlin, Isolated from Tamarix root soil.</title>
        <authorList>
            <person name="Chen Y."/>
        </authorList>
    </citation>
    <scope>NUCLEOTIDE SEQUENCE [LARGE SCALE GENOMIC DNA]</scope>
    <source>
        <strain evidence="1 2">TRM76323</strain>
    </source>
</reference>
<dbReference type="EMBL" id="JAWCTQ010000016">
    <property type="protein sequence ID" value="MDT9683428.1"/>
    <property type="molecule type" value="Genomic_DNA"/>
</dbReference>